<accession>A0A433V5J7</accession>
<reference evidence="1" key="1">
    <citation type="submission" date="2018-12" db="EMBL/GenBank/DDBJ databases">
        <authorList>
            <person name="Will S."/>
            <person name="Neumann-Schaal M."/>
            <person name="Henke P."/>
        </authorList>
    </citation>
    <scope>NUCLEOTIDE SEQUENCE</scope>
    <source>
        <strain evidence="1">PCC 7102</strain>
    </source>
</reference>
<dbReference type="Proteomes" id="UP000271624">
    <property type="component" value="Unassembled WGS sequence"/>
</dbReference>
<organism evidence="1 2">
    <name type="scientific">Dulcicalothrix desertica PCC 7102</name>
    <dbReference type="NCBI Taxonomy" id="232991"/>
    <lineage>
        <taxon>Bacteria</taxon>
        <taxon>Bacillati</taxon>
        <taxon>Cyanobacteriota</taxon>
        <taxon>Cyanophyceae</taxon>
        <taxon>Nostocales</taxon>
        <taxon>Calotrichaceae</taxon>
        <taxon>Dulcicalothrix</taxon>
    </lineage>
</organism>
<gene>
    <name evidence="1" type="ORF">DSM106972_069270</name>
</gene>
<evidence type="ECO:0000313" key="1">
    <source>
        <dbReference type="EMBL" id="RUT01376.1"/>
    </source>
</evidence>
<sequence>MFDSEALQDFVAEINDAYHSTSMSNEAWTELQAIIHEWHESALAISSPEIAAAFNAESDEVPLTKPIIEGAA</sequence>
<dbReference type="EMBL" id="RSCL01000020">
    <property type="protein sequence ID" value="RUT01376.1"/>
    <property type="molecule type" value="Genomic_DNA"/>
</dbReference>
<keyword evidence="2" id="KW-1185">Reference proteome</keyword>
<name>A0A433V5J7_9CYAN</name>
<proteinExistence type="predicted"/>
<reference evidence="1" key="2">
    <citation type="journal article" date="2019" name="Genome Biol. Evol.">
        <title>Day and night: Metabolic profiles and evolutionary relationships of six axenic non-marine cyanobacteria.</title>
        <authorList>
            <person name="Will S.E."/>
            <person name="Henke P."/>
            <person name="Boedeker C."/>
            <person name="Huang S."/>
            <person name="Brinkmann H."/>
            <person name="Rohde M."/>
            <person name="Jarek M."/>
            <person name="Friedl T."/>
            <person name="Seufert S."/>
            <person name="Schumacher M."/>
            <person name="Overmann J."/>
            <person name="Neumann-Schaal M."/>
            <person name="Petersen J."/>
        </authorList>
    </citation>
    <scope>NUCLEOTIDE SEQUENCE [LARGE SCALE GENOMIC DNA]</scope>
    <source>
        <strain evidence="1">PCC 7102</strain>
    </source>
</reference>
<dbReference type="AlphaFoldDB" id="A0A433V5J7"/>
<protein>
    <submittedName>
        <fullName evidence="1">Uncharacterized protein</fullName>
    </submittedName>
</protein>
<evidence type="ECO:0000313" key="2">
    <source>
        <dbReference type="Proteomes" id="UP000271624"/>
    </source>
</evidence>
<comment type="caution">
    <text evidence="1">The sequence shown here is derived from an EMBL/GenBank/DDBJ whole genome shotgun (WGS) entry which is preliminary data.</text>
</comment>